<dbReference type="GO" id="GO:0005524">
    <property type="term" value="F:ATP binding"/>
    <property type="evidence" value="ECO:0007669"/>
    <property type="project" value="InterPro"/>
</dbReference>
<dbReference type="SUPFAM" id="SSF90123">
    <property type="entry name" value="ABC transporter transmembrane region"/>
    <property type="match status" value="1"/>
</dbReference>
<keyword evidence="3 5" id="KW-1133">Transmembrane helix</keyword>
<evidence type="ECO:0000256" key="3">
    <source>
        <dbReference type="ARBA" id="ARBA00022989"/>
    </source>
</evidence>
<keyword evidence="4 5" id="KW-0472">Membrane</keyword>
<evidence type="ECO:0008006" key="8">
    <source>
        <dbReference type="Google" id="ProtNLM"/>
    </source>
</evidence>
<evidence type="ECO:0000256" key="2">
    <source>
        <dbReference type="ARBA" id="ARBA00022692"/>
    </source>
</evidence>
<proteinExistence type="predicted"/>
<keyword evidence="2 5" id="KW-0812">Transmembrane</keyword>
<gene>
    <name evidence="6" type="ORF">SAMN05443551_0084</name>
</gene>
<keyword evidence="7" id="KW-1185">Reference proteome</keyword>
<reference evidence="6 7" key="1">
    <citation type="submission" date="2016-11" db="EMBL/GenBank/DDBJ databases">
        <authorList>
            <person name="Jaros S."/>
            <person name="Januszkiewicz K."/>
            <person name="Wedrychowicz H."/>
        </authorList>
    </citation>
    <scope>NUCLEOTIDE SEQUENCE [LARGE SCALE GENOMIC DNA]</scope>
    <source>
        <strain evidence="6 7">DSM 29431</strain>
    </source>
</reference>
<feature type="transmembrane region" description="Helical" evidence="5">
    <location>
        <begin position="21"/>
        <end position="42"/>
    </location>
</feature>
<evidence type="ECO:0000313" key="6">
    <source>
        <dbReference type="EMBL" id="SHI07021.1"/>
    </source>
</evidence>
<feature type="transmembrane region" description="Helical" evidence="5">
    <location>
        <begin position="62"/>
        <end position="83"/>
    </location>
</feature>
<organism evidence="6 7">
    <name type="scientific">Marivita hallyeonensis</name>
    <dbReference type="NCBI Taxonomy" id="996342"/>
    <lineage>
        <taxon>Bacteria</taxon>
        <taxon>Pseudomonadati</taxon>
        <taxon>Pseudomonadota</taxon>
        <taxon>Alphaproteobacteria</taxon>
        <taxon>Rhodobacterales</taxon>
        <taxon>Roseobacteraceae</taxon>
        <taxon>Marivita</taxon>
    </lineage>
</organism>
<name>A0A1M5Y4M6_9RHOB</name>
<protein>
    <recommendedName>
        <fullName evidence="8">ATP-binding cassette, subfamily B</fullName>
    </recommendedName>
</protein>
<evidence type="ECO:0000256" key="4">
    <source>
        <dbReference type="ARBA" id="ARBA00023136"/>
    </source>
</evidence>
<evidence type="ECO:0000313" key="7">
    <source>
        <dbReference type="Proteomes" id="UP000184221"/>
    </source>
</evidence>
<accession>A0A1M5Y4M6</accession>
<comment type="subcellular location">
    <subcellularLocation>
        <location evidence="1">Cell membrane</location>
        <topology evidence="1">Multi-pass membrane protein</topology>
    </subcellularLocation>
</comment>
<dbReference type="STRING" id="996342.SAMN05443551_0084"/>
<feature type="non-terminal residue" evidence="6">
    <location>
        <position position="98"/>
    </location>
</feature>
<dbReference type="EMBL" id="FQXC01000011">
    <property type="protein sequence ID" value="SHI07021.1"/>
    <property type="molecule type" value="Genomic_DNA"/>
</dbReference>
<dbReference type="Proteomes" id="UP000184221">
    <property type="component" value="Unassembled WGS sequence"/>
</dbReference>
<evidence type="ECO:0000256" key="5">
    <source>
        <dbReference type="SAM" id="Phobius"/>
    </source>
</evidence>
<evidence type="ECO:0000256" key="1">
    <source>
        <dbReference type="ARBA" id="ARBA00004651"/>
    </source>
</evidence>
<dbReference type="GO" id="GO:0005886">
    <property type="term" value="C:plasma membrane"/>
    <property type="evidence" value="ECO:0007669"/>
    <property type="project" value="UniProtKB-SubCell"/>
</dbReference>
<dbReference type="AlphaFoldDB" id="A0A1M5Y4M6"/>
<dbReference type="InterPro" id="IPR036640">
    <property type="entry name" value="ABC1_TM_sf"/>
</dbReference>
<sequence length="98" mass="11219">MFSELDRDNIRWFWDNYLKSKAPWLLVVLGMITVQGVVYQQFLALTEDGLRVIFESGAMSDLVWVCAVVFGLFTTRAIISYLIPRLSVRLASDAVMKL</sequence>